<dbReference type="InterPro" id="IPR009057">
    <property type="entry name" value="Homeodomain-like_sf"/>
</dbReference>
<gene>
    <name evidence="6" type="ORF">J40TS1_16040</name>
</gene>
<dbReference type="InterPro" id="IPR018062">
    <property type="entry name" value="HTH_AraC-typ_CS"/>
</dbReference>
<dbReference type="Pfam" id="PF12833">
    <property type="entry name" value="HTH_18"/>
    <property type="match status" value="1"/>
</dbReference>
<dbReference type="AlphaFoldDB" id="A0A919YK96"/>
<feature type="domain" description="HTH araC/xylS-type" evidence="5">
    <location>
        <begin position="630"/>
        <end position="729"/>
    </location>
</feature>
<keyword evidence="4" id="KW-1133">Transmembrane helix</keyword>
<dbReference type="PANTHER" id="PTHR43280">
    <property type="entry name" value="ARAC-FAMILY TRANSCRIPTIONAL REGULATOR"/>
    <property type="match status" value="1"/>
</dbReference>
<dbReference type="PROSITE" id="PS01124">
    <property type="entry name" value="HTH_ARAC_FAMILY_2"/>
    <property type="match status" value="1"/>
</dbReference>
<evidence type="ECO:0000259" key="5">
    <source>
        <dbReference type="PROSITE" id="PS01124"/>
    </source>
</evidence>
<evidence type="ECO:0000256" key="4">
    <source>
        <dbReference type="SAM" id="Phobius"/>
    </source>
</evidence>
<keyword evidence="3" id="KW-0804">Transcription</keyword>
<evidence type="ECO:0000256" key="3">
    <source>
        <dbReference type="ARBA" id="ARBA00023163"/>
    </source>
</evidence>
<protein>
    <recommendedName>
        <fullName evidence="5">HTH araC/xylS-type domain-containing protein</fullName>
    </recommendedName>
</protein>
<comment type="caution">
    <text evidence="6">The sequence shown here is derived from an EMBL/GenBank/DDBJ whole genome shotgun (WGS) entry which is preliminary data.</text>
</comment>
<evidence type="ECO:0000313" key="7">
    <source>
        <dbReference type="Proteomes" id="UP000683139"/>
    </source>
</evidence>
<evidence type="ECO:0000313" key="6">
    <source>
        <dbReference type="EMBL" id="GIP15962.1"/>
    </source>
</evidence>
<dbReference type="GO" id="GO:0043565">
    <property type="term" value="F:sequence-specific DNA binding"/>
    <property type="evidence" value="ECO:0007669"/>
    <property type="project" value="InterPro"/>
</dbReference>
<reference evidence="6" key="1">
    <citation type="submission" date="2021-03" db="EMBL/GenBank/DDBJ databases">
        <title>Antimicrobial resistance genes in bacteria isolated from Japanese honey, and their potential for conferring macrolide and lincosamide resistance in the American foulbrood pathogen Paenibacillus larvae.</title>
        <authorList>
            <person name="Okamoto M."/>
            <person name="Kumagai M."/>
            <person name="Kanamori H."/>
            <person name="Takamatsu D."/>
        </authorList>
    </citation>
    <scope>NUCLEOTIDE SEQUENCE</scope>
    <source>
        <strain evidence="6">J40TS1</strain>
    </source>
</reference>
<evidence type="ECO:0000256" key="2">
    <source>
        <dbReference type="ARBA" id="ARBA00023125"/>
    </source>
</evidence>
<feature type="transmembrane region" description="Helical" evidence="4">
    <location>
        <begin position="12"/>
        <end position="35"/>
    </location>
</feature>
<proteinExistence type="predicted"/>
<organism evidence="6 7">
    <name type="scientific">Paenibacillus montaniterrae</name>
    <dbReference type="NCBI Taxonomy" id="429341"/>
    <lineage>
        <taxon>Bacteria</taxon>
        <taxon>Bacillati</taxon>
        <taxon>Bacillota</taxon>
        <taxon>Bacilli</taxon>
        <taxon>Bacillales</taxon>
        <taxon>Paenibacillaceae</taxon>
        <taxon>Paenibacillus</taxon>
    </lineage>
</organism>
<dbReference type="Gene3D" id="1.10.10.60">
    <property type="entry name" value="Homeodomain-like"/>
    <property type="match status" value="2"/>
</dbReference>
<dbReference type="SMART" id="SM00342">
    <property type="entry name" value="HTH_ARAC"/>
    <property type="match status" value="1"/>
</dbReference>
<dbReference type="PANTHER" id="PTHR43280:SF2">
    <property type="entry name" value="HTH-TYPE TRANSCRIPTIONAL REGULATOR EXSA"/>
    <property type="match status" value="1"/>
</dbReference>
<dbReference type="Proteomes" id="UP000683139">
    <property type="component" value="Unassembled WGS sequence"/>
</dbReference>
<name>A0A919YK96_9BACL</name>
<dbReference type="PRINTS" id="PR00032">
    <property type="entry name" value="HTHARAC"/>
</dbReference>
<keyword evidence="4" id="KW-0812">Transmembrane</keyword>
<sequence length="737" mass="84036">MKAMSKYKNSVFYRLILSYTLMTVILISLAGGYLYSRANELMIEEISKDSQQRLQAVKDYMENTMLSRFENHVQNISMSTGFASNSVNLNYLLDNSWQNNLSRIALFSKGMELYALTSEGVHNTTVYLINGNYAIDKTSFYMEPENSTDYAFIEQLNPDYHDRWITRQLSDGQQVLTYVLKLPYNQPSAKPKGYIYIDVTVDHLRESISQIVTSPHEKLYIFSKQEEIILTTGEVEQGDEEQVRKALASSAASDGVHTMTQGNAVFSHLNAQYSGLDWSYAVMRPINTFSLSSERFKSNIFVICGIVLVLGFVISYLFSKQFYMPMKKLIQMVRTYYMPNQQQMSGNEYAFIGNAFNVMGEKINHLQTSAKKIEMKNLVLGANLNLEHTGSFPEHTRFIAAYIYMHDGQTTQFQQQYELKPSGHMQEVVCLNAQEAALIYYVASDEDMHAEQQLANELAQFRTTHAGSISFSASIGTIVATSDEIPISYQYAQHAYRYRFIYGKEAIIAYSDITKLEATPYLIAFDQYVNALKAGELEHVNKFLDEFSCRLQSGNRQLEAIELSVLQLVSSLYQAVIDMQLQKIVPPSNLFDEMKKESLEETIQSVRSHSERIVAHVKETSSHAHTDIIMELKQYIDEHLHEDLSLNVLSERASLAPAYISTLFGEVMKESFTEYVTRSRLDKAAQLLQSEPRISVAEISALVGYRNPQYFHNKFKARFGITPVQYRNVSKKASGVQ</sequence>
<dbReference type="InterPro" id="IPR020449">
    <property type="entry name" value="Tscrpt_reg_AraC-type_HTH"/>
</dbReference>
<feature type="transmembrane region" description="Helical" evidence="4">
    <location>
        <begin position="300"/>
        <end position="318"/>
    </location>
</feature>
<keyword evidence="4" id="KW-0472">Membrane</keyword>
<dbReference type="EMBL" id="BOSE01000002">
    <property type="protein sequence ID" value="GIP15962.1"/>
    <property type="molecule type" value="Genomic_DNA"/>
</dbReference>
<accession>A0A919YK96</accession>
<dbReference type="SUPFAM" id="SSF46689">
    <property type="entry name" value="Homeodomain-like"/>
    <property type="match status" value="1"/>
</dbReference>
<keyword evidence="7" id="KW-1185">Reference proteome</keyword>
<dbReference type="InterPro" id="IPR018060">
    <property type="entry name" value="HTH_AraC"/>
</dbReference>
<keyword evidence="2" id="KW-0238">DNA-binding</keyword>
<dbReference type="PROSITE" id="PS00041">
    <property type="entry name" value="HTH_ARAC_FAMILY_1"/>
    <property type="match status" value="1"/>
</dbReference>
<keyword evidence="1" id="KW-0805">Transcription regulation</keyword>
<evidence type="ECO:0000256" key="1">
    <source>
        <dbReference type="ARBA" id="ARBA00023015"/>
    </source>
</evidence>
<dbReference type="GO" id="GO:0003700">
    <property type="term" value="F:DNA-binding transcription factor activity"/>
    <property type="evidence" value="ECO:0007669"/>
    <property type="project" value="InterPro"/>
</dbReference>